<gene>
    <name evidence="2" type="ORF">KB213_08500</name>
</gene>
<accession>A0ABS5E858</accession>
<dbReference type="Proteomes" id="UP000677812">
    <property type="component" value="Unassembled WGS sequence"/>
</dbReference>
<evidence type="ECO:0000313" key="2">
    <source>
        <dbReference type="EMBL" id="MBR0560090.1"/>
    </source>
</evidence>
<feature type="region of interest" description="Disordered" evidence="1">
    <location>
        <begin position="17"/>
        <end position="55"/>
    </location>
</feature>
<evidence type="ECO:0000313" key="3">
    <source>
        <dbReference type="Proteomes" id="UP000677812"/>
    </source>
</evidence>
<dbReference type="EMBL" id="JAGRQH010000005">
    <property type="protein sequence ID" value="MBR0560090.1"/>
    <property type="molecule type" value="Genomic_DNA"/>
</dbReference>
<keyword evidence="3" id="KW-1185">Reference proteome</keyword>
<sequence length="110" mass="11130">MGFALLPLLAACADQPPASAPVQPKIPPQDFAPGLVPGAEPLPAGNTVQNDPSAAVDTPLCGTALREANQAGAVVYPQPKMASSSCPRNACFDALTGTFIAADGQRSVCR</sequence>
<evidence type="ECO:0008006" key="4">
    <source>
        <dbReference type="Google" id="ProtNLM"/>
    </source>
</evidence>
<reference evidence="2 3" key="1">
    <citation type="submission" date="2021-04" db="EMBL/GenBank/DDBJ databases">
        <title>The complete genome sequence of Neokomagataea sp. TBRC 2177.</title>
        <authorList>
            <person name="Charoenyingcharoen P."/>
            <person name="Yukphan P."/>
        </authorList>
    </citation>
    <scope>NUCLEOTIDE SEQUENCE [LARGE SCALE GENOMIC DNA]</scope>
    <source>
        <strain evidence="2 3">TBRC 2177</strain>
    </source>
</reference>
<evidence type="ECO:0000256" key="1">
    <source>
        <dbReference type="SAM" id="MobiDB-lite"/>
    </source>
</evidence>
<organism evidence="2 3">
    <name type="scientific">Neokomagataea anthophila</name>
    <dbReference type="NCBI Taxonomy" id="2826925"/>
    <lineage>
        <taxon>Bacteria</taxon>
        <taxon>Pseudomonadati</taxon>
        <taxon>Pseudomonadota</taxon>
        <taxon>Alphaproteobacteria</taxon>
        <taxon>Acetobacterales</taxon>
        <taxon>Acetobacteraceae</taxon>
        <taxon>Neokomagataea</taxon>
    </lineage>
</organism>
<proteinExistence type="predicted"/>
<protein>
    <recommendedName>
        <fullName evidence="4">Lectin-like protein BA14k</fullName>
    </recommendedName>
</protein>
<comment type="caution">
    <text evidence="2">The sequence shown here is derived from an EMBL/GenBank/DDBJ whole genome shotgun (WGS) entry which is preliminary data.</text>
</comment>
<name>A0ABS5E858_9PROT</name>